<comment type="caution">
    <text evidence="2">The sequence shown here is derived from an EMBL/GenBank/DDBJ whole genome shotgun (WGS) entry which is preliminary data.</text>
</comment>
<feature type="compositionally biased region" description="Low complexity" evidence="1">
    <location>
        <begin position="120"/>
        <end position="141"/>
    </location>
</feature>
<feature type="region of interest" description="Disordered" evidence="1">
    <location>
        <begin position="110"/>
        <end position="157"/>
    </location>
</feature>
<name>A0A1Y2HGS8_9FUNG</name>
<protein>
    <submittedName>
        <fullName evidence="2">Uncharacterized protein</fullName>
    </submittedName>
</protein>
<dbReference type="AlphaFoldDB" id="A0A1Y2HGS8"/>
<feature type="non-terminal residue" evidence="2">
    <location>
        <position position="1"/>
    </location>
</feature>
<dbReference type="EMBL" id="MCFL01000049">
    <property type="protein sequence ID" value="ORZ32272.1"/>
    <property type="molecule type" value="Genomic_DNA"/>
</dbReference>
<evidence type="ECO:0000313" key="3">
    <source>
        <dbReference type="Proteomes" id="UP000193411"/>
    </source>
</evidence>
<evidence type="ECO:0000256" key="1">
    <source>
        <dbReference type="SAM" id="MobiDB-lite"/>
    </source>
</evidence>
<gene>
    <name evidence="2" type="ORF">BCR44DRAFT_1463310</name>
</gene>
<accession>A0A1Y2HGS8</accession>
<evidence type="ECO:0000313" key="2">
    <source>
        <dbReference type="EMBL" id="ORZ32272.1"/>
    </source>
</evidence>
<feature type="compositionally biased region" description="Polar residues" evidence="1">
    <location>
        <begin position="110"/>
        <end position="119"/>
    </location>
</feature>
<reference evidence="2 3" key="1">
    <citation type="submission" date="2016-07" db="EMBL/GenBank/DDBJ databases">
        <title>Pervasive Adenine N6-methylation of Active Genes in Fungi.</title>
        <authorList>
            <consortium name="DOE Joint Genome Institute"/>
            <person name="Mondo S.J."/>
            <person name="Dannebaum R.O."/>
            <person name="Kuo R.C."/>
            <person name="Labutti K."/>
            <person name="Haridas S."/>
            <person name="Kuo A."/>
            <person name="Salamov A."/>
            <person name="Ahrendt S.R."/>
            <person name="Lipzen A."/>
            <person name="Sullivan W."/>
            <person name="Andreopoulos W.B."/>
            <person name="Clum A."/>
            <person name="Lindquist E."/>
            <person name="Daum C."/>
            <person name="Ramamoorthy G.K."/>
            <person name="Gryganskyi A."/>
            <person name="Culley D."/>
            <person name="Magnuson J.K."/>
            <person name="James T.Y."/>
            <person name="O'Malley M.A."/>
            <person name="Stajich J.E."/>
            <person name="Spatafora J.W."/>
            <person name="Visel A."/>
            <person name="Grigoriev I.V."/>
        </authorList>
    </citation>
    <scope>NUCLEOTIDE SEQUENCE [LARGE SCALE GENOMIC DNA]</scope>
    <source>
        <strain evidence="2 3">PL171</strain>
    </source>
</reference>
<sequence length="182" mass="19027">PCARPITHVLDSARYRDVHEYANAYGSHLHPSPPHSRSASPVTTPRPIGPAAVARLHPGPANCNHALALGIGISNGDQISNEPSWNPNDVCARASGSTYTAFAYSAAPATTSTVSGPTVSNPNGAGSSSSSQGVNFSAATRPHPPPPRPVDSSTGQQQLMHMVKHGLLHEVYPHRRTHEASA</sequence>
<organism evidence="2 3">
    <name type="scientific">Catenaria anguillulae PL171</name>
    <dbReference type="NCBI Taxonomy" id="765915"/>
    <lineage>
        <taxon>Eukaryota</taxon>
        <taxon>Fungi</taxon>
        <taxon>Fungi incertae sedis</taxon>
        <taxon>Blastocladiomycota</taxon>
        <taxon>Blastocladiomycetes</taxon>
        <taxon>Blastocladiales</taxon>
        <taxon>Catenariaceae</taxon>
        <taxon>Catenaria</taxon>
    </lineage>
</organism>
<proteinExistence type="predicted"/>
<keyword evidence="3" id="KW-1185">Reference proteome</keyword>
<dbReference type="Proteomes" id="UP000193411">
    <property type="component" value="Unassembled WGS sequence"/>
</dbReference>